<dbReference type="CDD" id="cd00191">
    <property type="entry name" value="TY"/>
    <property type="match status" value="1"/>
</dbReference>
<evidence type="ECO:0000256" key="11">
    <source>
        <dbReference type="SAM" id="SignalP"/>
    </source>
</evidence>
<dbReference type="FunFam" id="3.30.60.30:FF:000003">
    <property type="entry name" value="SPARC/osteonectin, cwcv and kazal-like domains proteoglycan 3"/>
    <property type="match status" value="1"/>
</dbReference>
<evidence type="ECO:0000256" key="8">
    <source>
        <dbReference type="ARBA" id="ARBA00023180"/>
    </source>
</evidence>
<keyword evidence="7" id="KW-1015">Disulfide bond</keyword>
<evidence type="ECO:0000256" key="3">
    <source>
        <dbReference type="ARBA" id="ARBA00022530"/>
    </source>
</evidence>
<feature type="domain" description="Thyroglobulin type-1" evidence="12">
    <location>
        <begin position="294"/>
        <end position="323"/>
    </location>
</feature>
<feature type="signal peptide" evidence="11">
    <location>
        <begin position="1"/>
        <end position="19"/>
    </location>
</feature>
<evidence type="ECO:0000256" key="4">
    <source>
        <dbReference type="ARBA" id="ARBA00022729"/>
    </source>
</evidence>
<reference evidence="13" key="2">
    <citation type="submission" date="2025-08" db="UniProtKB">
        <authorList>
            <consortium name="Ensembl"/>
        </authorList>
    </citation>
    <scope>IDENTIFICATION</scope>
</reference>
<dbReference type="SUPFAM" id="SSF100895">
    <property type="entry name" value="Kazal-type serine protease inhibitors"/>
    <property type="match status" value="1"/>
</dbReference>
<keyword evidence="8" id="KW-0325">Glycoprotein</keyword>
<dbReference type="SMART" id="SM00280">
    <property type="entry name" value="KAZAL"/>
    <property type="match status" value="1"/>
</dbReference>
<dbReference type="InterPro" id="IPR036058">
    <property type="entry name" value="Kazal_dom_sf"/>
</dbReference>
<dbReference type="OrthoDB" id="8875634at2759"/>
<keyword evidence="9" id="KW-0357">Heparan sulfate</keyword>
<sequence>MLKVAAVLWVCAAAWCARAAAAGAAAGGRPDGGNFLDDQQWLTTVSQYDREGGQWNRFRDEVEDDYFHTWSPGKAFDQALDPAKDPCLKMKCSRHKVCIAQDSQTAVCISHRRLTHSMKDAGVGHKQWRGPVSSTCKQCPVAYTNPVCGSDGHTYSSQCKLEYQACVLGKQLSVNCEGRCPCPPDKPTGPSRRVKRGFDTSILPICKDSLGWMFNRLDTNYDLLLDQSELGSIYLDKNEQCTKAFFNSCDTYKDSLISNNEWCYCFQRQQDPPCQTELSNIQKRQGVKKLLGQYVPLCDEDGYYKPTQCHGSLGQCWCVDRYGNEVMGSRTSGVADCAIDFEISGDFASGDFHEWTDDEDDEDDIMNDEDEIEDDDEDEGDDDDDGDDHDGYI</sequence>
<evidence type="ECO:0000256" key="2">
    <source>
        <dbReference type="ARBA" id="ARBA00022525"/>
    </source>
</evidence>
<dbReference type="PANTHER" id="PTHR13866:SF21">
    <property type="entry name" value="TESTICAN-3"/>
    <property type="match status" value="1"/>
</dbReference>
<dbReference type="InterPro" id="IPR000716">
    <property type="entry name" value="Thyroglobulin_1"/>
</dbReference>
<keyword evidence="3" id="KW-0272">Extracellular matrix</keyword>
<keyword evidence="2" id="KW-0964">Secreted</keyword>
<evidence type="ECO:0000256" key="7">
    <source>
        <dbReference type="ARBA" id="ARBA00023157"/>
    </source>
</evidence>
<dbReference type="Ensembl" id="ENSCAFT00000048119.4">
    <property type="protein sequence ID" value="ENSCAFP00000035879.3"/>
    <property type="gene ID" value="ENSCAFG00000008936.6"/>
</dbReference>
<dbReference type="Gene3D" id="4.10.800.10">
    <property type="entry name" value="Thyroglobulin type-1"/>
    <property type="match status" value="1"/>
</dbReference>
<evidence type="ECO:0000256" key="1">
    <source>
        <dbReference type="ARBA" id="ARBA00004498"/>
    </source>
</evidence>
<name>A0A8P0NNJ9_CANLF</name>
<dbReference type="SMART" id="SM00211">
    <property type="entry name" value="TY"/>
    <property type="match status" value="1"/>
</dbReference>
<dbReference type="InterPro" id="IPR002350">
    <property type="entry name" value="Kazal_dom"/>
</dbReference>
<dbReference type="Pfam" id="PF07648">
    <property type="entry name" value="Kazal_2"/>
    <property type="match status" value="1"/>
</dbReference>
<dbReference type="PANTHER" id="PTHR13866">
    <property type="entry name" value="SPARC OSTEONECTIN"/>
    <property type="match status" value="1"/>
</dbReference>
<dbReference type="Pfam" id="PF00086">
    <property type="entry name" value="Thyroglobulin_1"/>
    <property type="match status" value="1"/>
</dbReference>
<evidence type="ECO:0000256" key="9">
    <source>
        <dbReference type="ARBA" id="ARBA00023207"/>
    </source>
</evidence>
<feature type="region of interest" description="Disordered" evidence="10">
    <location>
        <begin position="350"/>
        <end position="393"/>
    </location>
</feature>
<dbReference type="SUPFAM" id="SSF47473">
    <property type="entry name" value="EF-hand"/>
    <property type="match status" value="1"/>
</dbReference>
<evidence type="ECO:0000313" key="13">
    <source>
        <dbReference type="Ensembl" id="ENSCAFP00000035879.3"/>
    </source>
</evidence>
<dbReference type="CDD" id="cd00104">
    <property type="entry name" value="KAZAL_FS"/>
    <property type="match status" value="1"/>
</dbReference>
<dbReference type="InterPro" id="IPR036857">
    <property type="entry name" value="Thyroglobulin_1_sf"/>
</dbReference>
<accession>A0A8P0NNJ9</accession>
<keyword evidence="6" id="KW-0654">Proteoglycan</keyword>
<evidence type="ECO:0000256" key="10">
    <source>
        <dbReference type="SAM" id="MobiDB-lite"/>
    </source>
</evidence>
<dbReference type="AlphaFoldDB" id="A0A8P0NNJ9"/>
<feature type="compositionally biased region" description="Acidic residues" evidence="10">
    <location>
        <begin position="356"/>
        <end position="393"/>
    </location>
</feature>
<dbReference type="Proteomes" id="UP000002254">
    <property type="component" value="Chromosome 15"/>
</dbReference>
<dbReference type="InterPro" id="IPR019577">
    <property type="entry name" value="SPARC/Testican_Ca-bd-dom"/>
</dbReference>
<evidence type="ECO:0000313" key="14">
    <source>
        <dbReference type="Proteomes" id="UP000002254"/>
    </source>
</evidence>
<comment type="subcellular location">
    <subcellularLocation>
        <location evidence="1">Secreted</location>
        <location evidence="1">Extracellular space</location>
        <location evidence="1">Extracellular matrix</location>
    </subcellularLocation>
</comment>
<dbReference type="Gene3D" id="3.30.60.30">
    <property type="match status" value="1"/>
</dbReference>
<dbReference type="FunFam" id="4.10.800.10:FF:000001">
    <property type="entry name" value="Testican-3 isoform 2"/>
    <property type="match status" value="1"/>
</dbReference>
<dbReference type="GO" id="GO:0005509">
    <property type="term" value="F:calcium ion binding"/>
    <property type="evidence" value="ECO:0007669"/>
    <property type="project" value="InterPro"/>
</dbReference>
<feature type="chain" id="PRO_5035915760" evidence="11">
    <location>
        <begin position="20"/>
        <end position="393"/>
    </location>
</feature>
<organism evidence="13 14">
    <name type="scientific">Canis lupus familiaris</name>
    <name type="common">Dog</name>
    <name type="synonym">Canis familiaris</name>
    <dbReference type="NCBI Taxonomy" id="9615"/>
    <lineage>
        <taxon>Eukaryota</taxon>
        <taxon>Metazoa</taxon>
        <taxon>Chordata</taxon>
        <taxon>Craniata</taxon>
        <taxon>Vertebrata</taxon>
        <taxon>Euteleostomi</taxon>
        <taxon>Mammalia</taxon>
        <taxon>Eutheria</taxon>
        <taxon>Laurasiatheria</taxon>
        <taxon>Carnivora</taxon>
        <taxon>Caniformia</taxon>
        <taxon>Canidae</taxon>
        <taxon>Canis</taxon>
    </lineage>
</organism>
<dbReference type="SUPFAM" id="SSF57610">
    <property type="entry name" value="Thyroglobulin type-1 domain"/>
    <property type="match status" value="1"/>
</dbReference>
<evidence type="ECO:0000256" key="5">
    <source>
        <dbReference type="ARBA" id="ARBA00022837"/>
    </source>
</evidence>
<evidence type="ECO:0000256" key="6">
    <source>
        <dbReference type="ARBA" id="ARBA00022974"/>
    </source>
</evidence>
<dbReference type="InterPro" id="IPR011992">
    <property type="entry name" value="EF-hand-dom_pair"/>
</dbReference>
<dbReference type="Gene3D" id="1.10.238.10">
    <property type="entry name" value="EF-hand"/>
    <property type="match status" value="1"/>
</dbReference>
<reference evidence="13 14" key="1">
    <citation type="journal article" date="2005" name="Nature">
        <title>Genome sequence, comparative analysis and haplotype structure of the domestic dog.</title>
        <authorList>
            <consortium name="Broad Sequencing Platform"/>
            <person name="Lindblad-Toh K."/>
            <person name="Wade C.M."/>
            <person name="Mikkelsen T.S."/>
            <person name="Karlsson E.K."/>
            <person name="Jaffe D.B."/>
            <person name="Kamal M."/>
            <person name="Clamp M."/>
            <person name="Chang J.L."/>
            <person name="Kulbokas E.J. III"/>
            <person name="Zody M.C."/>
            <person name="Mauceli E."/>
            <person name="Xie X."/>
            <person name="Breen M."/>
            <person name="Wayne R.K."/>
            <person name="Ostrander E.A."/>
            <person name="Ponting C.P."/>
            <person name="Galibert F."/>
            <person name="Smith D.R."/>
            <person name="DeJong P.J."/>
            <person name="Kirkness E."/>
            <person name="Alvarez P."/>
            <person name="Biagi T."/>
            <person name="Brockman W."/>
            <person name="Butler J."/>
            <person name="Chin C.W."/>
            <person name="Cook A."/>
            <person name="Cuff J."/>
            <person name="Daly M.J."/>
            <person name="DeCaprio D."/>
            <person name="Gnerre S."/>
            <person name="Grabherr M."/>
            <person name="Kellis M."/>
            <person name="Kleber M."/>
            <person name="Bardeleben C."/>
            <person name="Goodstadt L."/>
            <person name="Heger A."/>
            <person name="Hitte C."/>
            <person name="Kim L."/>
            <person name="Koepfli K.P."/>
            <person name="Parker H.G."/>
            <person name="Pollinger J.P."/>
            <person name="Searle S.M."/>
            <person name="Sutter N.B."/>
            <person name="Thomas R."/>
            <person name="Webber C."/>
            <person name="Baldwin J."/>
            <person name="Abebe A."/>
            <person name="Abouelleil A."/>
            <person name="Aftuck L."/>
            <person name="Ait-Zahra M."/>
            <person name="Aldredge T."/>
            <person name="Allen N."/>
            <person name="An P."/>
            <person name="Anderson S."/>
            <person name="Antoine C."/>
            <person name="Arachchi H."/>
            <person name="Aslam A."/>
            <person name="Ayotte L."/>
            <person name="Bachantsang P."/>
            <person name="Barry A."/>
            <person name="Bayul T."/>
            <person name="Benamara M."/>
            <person name="Berlin A."/>
            <person name="Bessette D."/>
            <person name="Blitshteyn B."/>
            <person name="Bloom T."/>
            <person name="Blye J."/>
            <person name="Boguslavskiy L."/>
            <person name="Bonnet C."/>
            <person name="Boukhgalter B."/>
            <person name="Brown A."/>
            <person name="Cahill P."/>
            <person name="Calixte N."/>
            <person name="Camarata J."/>
            <person name="Cheshatsang Y."/>
            <person name="Chu J."/>
            <person name="Citroen M."/>
            <person name="Collymore A."/>
            <person name="Cooke P."/>
            <person name="Dawoe T."/>
            <person name="Daza R."/>
            <person name="Decktor K."/>
            <person name="DeGray S."/>
            <person name="Dhargay N."/>
            <person name="Dooley K."/>
            <person name="Dooley K."/>
            <person name="Dorje P."/>
            <person name="Dorjee K."/>
            <person name="Dorris L."/>
            <person name="Duffey N."/>
            <person name="Dupes A."/>
            <person name="Egbiremolen O."/>
            <person name="Elong R."/>
            <person name="Falk J."/>
            <person name="Farina A."/>
            <person name="Faro S."/>
            <person name="Ferguson D."/>
            <person name="Ferreira P."/>
            <person name="Fisher S."/>
            <person name="FitzGerald M."/>
            <person name="Foley K."/>
            <person name="Foley C."/>
            <person name="Franke A."/>
            <person name="Friedrich D."/>
            <person name="Gage D."/>
            <person name="Garber M."/>
            <person name="Gearin G."/>
            <person name="Giannoukos G."/>
            <person name="Goode T."/>
            <person name="Goyette A."/>
            <person name="Graham J."/>
            <person name="Grandbois E."/>
            <person name="Gyaltsen K."/>
            <person name="Hafez N."/>
            <person name="Hagopian D."/>
            <person name="Hagos B."/>
            <person name="Hall J."/>
            <person name="Healy C."/>
            <person name="Hegarty R."/>
            <person name="Honan T."/>
            <person name="Horn A."/>
            <person name="Houde N."/>
            <person name="Hughes L."/>
            <person name="Hunnicutt L."/>
            <person name="Husby M."/>
            <person name="Jester B."/>
            <person name="Jones C."/>
            <person name="Kamat A."/>
            <person name="Kanga B."/>
            <person name="Kells C."/>
            <person name="Khazanovich D."/>
            <person name="Kieu A.C."/>
            <person name="Kisner P."/>
            <person name="Kumar M."/>
            <person name="Lance K."/>
            <person name="Landers T."/>
            <person name="Lara M."/>
            <person name="Lee W."/>
            <person name="Leger J.P."/>
            <person name="Lennon N."/>
            <person name="Leuper L."/>
            <person name="LeVine S."/>
            <person name="Liu J."/>
            <person name="Liu X."/>
            <person name="Lokyitsang Y."/>
            <person name="Lokyitsang T."/>
            <person name="Lui A."/>
            <person name="Macdonald J."/>
            <person name="Major J."/>
            <person name="Marabella R."/>
            <person name="Maru K."/>
            <person name="Matthews C."/>
            <person name="McDonough S."/>
            <person name="Mehta T."/>
            <person name="Meldrim J."/>
            <person name="Melnikov A."/>
            <person name="Meneus L."/>
            <person name="Mihalev A."/>
            <person name="Mihova T."/>
            <person name="Miller K."/>
            <person name="Mittelman R."/>
            <person name="Mlenga V."/>
            <person name="Mulrain L."/>
            <person name="Munson G."/>
            <person name="Navidi A."/>
            <person name="Naylor J."/>
            <person name="Nguyen T."/>
            <person name="Nguyen N."/>
            <person name="Nguyen C."/>
            <person name="Nguyen T."/>
            <person name="Nicol R."/>
            <person name="Norbu N."/>
            <person name="Norbu C."/>
            <person name="Novod N."/>
            <person name="Nyima T."/>
            <person name="Olandt P."/>
            <person name="O'Neill B."/>
            <person name="O'Neill K."/>
            <person name="Osman S."/>
            <person name="Oyono L."/>
            <person name="Patti C."/>
            <person name="Perrin D."/>
            <person name="Phunkhang P."/>
            <person name="Pierre F."/>
            <person name="Priest M."/>
            <person name="Rachupka A."/>
            <person name="Raghuraman S."/>
            <person name="Rameau R."/>
            <person name="Ray V."/>
            <person name="Raymond C."/>
            <person name="Rege F."/>
            <person name="Rise C."/>
            <person name="Rogers J."/>
            <person name="Rogov P."/>
            <person name="Sahalie J."/>
            <person name="Settipalli S."/>
            <person name="Sharpe T."/>
            <person name="Shea T."/>
            <person name="Sheehan M."/>
            <person name="Sherpa N."/>
            <person name="Shi J."/>
            <person name="Shih D."/>
            <person name="Sloan J."/>
            <person name="Smith C."/>
            <person name="Sparrow T."/>
            <person name="Stalker J."/>
            <person name="Stange-Thomann N."/>
            <person name="Stavropoulos S."/>
            <person name="Stone C."/>
            <person name="Stone S."/>
            <person name="Sykes S."/>
            <person name="Tchuinga P."/>
            <person name="Tenzing P."/>
            <person name="Tesfaye S."/>
            <person name="Thoulutsang D."/>
            <person name="Thoulutsang Y."/>
            <person name="Topham K."/>
            <person name="Topping I."/>
            <person name="Tsamla T."/>
            <person name="Vassiliev H."/>
            <person name="Venkataraman V."/>
            <person name="Vo A."/>
            <person name="Wangchuk T."/>
            <person name="Wangdi T."/>
            <person name="Weiand M."/>
            <person name="Wilkinson J."/>
            <person name="Wilson A."/>
            <person name="Yadav S."/>
            <person name="Yang S."/>
            <person name="Yang X."/>
            <person name="Young G."/>
            <person name="Yu Q."/>
            <person name="Zainoun J."/>
            <person name="Zembek L."/>
            <person name="Zimmer A."/>
            <person name="Lander E.S."/>
        </authorList>
    </citation>
    <scope>NUCLEOTIDE SEQUENCE [LARGE SCALE GENOMIC DNA]</scope>
    <source>
        <strain evidence="13">Boxer</strain>
    </source>
</reference>
<keyword evidence="5" id="KW-0106">Calcium</keyword>
<keyword evidence="4 11" id="KW-0732">Signal</keyword>
<gene>
    <name evidence="13" type="primary">SPOCK3</name>
</gene>
<proteinExistence type="predicted"/>
<protein>
    <submittedName>
        <fullName evidence="13">SPARC (osteonectin), cwcv and kazal like domains proteoglycan 3</fullName>
    </submittedName>
</protein>
<evidence type="ECO:0000259" key="12">
    <source>
        <dbReference type="PROSITE" id="PS00484"/>
    </source>
</evidence>
<dbReference type="Pfam" id="PF10591">
    <property type="entry name" value="SPARC_Ca_bdg"/>
    <property type="match status" value="1"/>
</dbReference>
<dbReference type="PROSITE" id="PS00484">
    <property type="entry name" value="THYROGLOBULIN_1_1"/>
    <property type="match status" value="1"/>
</dbReference>